<proteinExistence type="predicted"/>
<gene>
    <name evidence="10" type="ORF">ACFQ1O_06815</name>
</gene>
<dbReference type="PROSITE" id="PS51257">
    <property type="entry name" value="PROKAR_LIPOPROTEIN"/>
    <property type="match status" value="1"/>
</dbReference>
<evidence type="ECO:0000256" key="4">
    <source>
        <dbReference type="ARBA" id="ARBA00022723"/>
    </source>
</evidence>
<evidence type="ECO:0000256" key="7">
    <source>
        <dbReference type="ARBA" id="ARBA00023049"/>
    </source>
</evidence>
<evidence type="ECO:0000259" key="9">
    <source>
        <dbReference type="Pfam" id="PF19425"/>
    </source>
</evidence>
<protein>
    <submittedName>
        <fullName evidence="10">Peptidoglycan DD-metalloendopeptidase family protein</fullName>
    </submittedName>
</protein>
<evidence type="ECO:0000256" key="6">
    <source>
        <dbReference type="ARBA" id="ARBA00022833"/>
    </source>
</evidence>
<name>A0ABW3I1H2_9FLAO</name>
<reference evidence="11" key="1">
    <citation type="journal article" date="2019" name="Int. J. Syst. Evol. Microbiol.">
        <title>The Global Catalogue of Microorganisms (GCM) 10K type strain sequencing project: providing services to taxonomists for standard genome sequencing and annotation.</title>
        <authorList>
            <consortium name="The Broad Institute Genomics Platform"/>
            <consortium name="The Broad Institute Genome Sequencing Center for Infectious Disease"/>
            <person name="Wu L."/>
            <person name="Ma J."/>
        </authorList>
    </citation>
    <scope>NUCLEOTIDE SEQUENCE [LARGE SCALE GENOMIC DNA]</scope>
    <source>
        <strain evidence="11">CCUG 62114</strain>
    </source>
</reference>
<comment type="caution">
    <text evidence="10">The sequence shown here is derived from an EMBL/GenBank/DDBJ whole genome shotgun (WGS) entry which is preliminary data.</text>
</comment>
<dbReference type="Pfam" id="PF19425">
    <property type="entry name" value="Csd3_N2"/>
    <property type="match status" value="1"/>
</dbReference>
<dbReference type="Gene3D" id="3.10.450.350">
    <property type="match status" value="1"/>
</dbReference>
<keyword evidence="3" id="KW-0645">Protease</keyword>
<sequence>MKNIVFVLLAIIGLFSCKKEEKKEVLSIEIPEKVKPKIEFGFNLDNYIVDSDTVRSGDSFGKILFESHIGYGKIEELVKEGKDTFDVKRLQIGKKYTVLKSKDSLERAQVFIYQPNKIEYTVFDFSNDSISKIYNGKKPVKLVEKEASGVITSSLSEAMDKAGLNVYISHELADIYAWSIDFFRLQKGDKYKIIYTEKYINDSIYAGVKDVKAAIFEHNGTPFYAFDYKNDTIPGIMDYYDEEGKTLRSQFLKAPVKFSRISSRYNLKRRIAYYGNRVRPHRGTDFAAPIGTPILATASGTVTESTRRGGNGKYVKIRHNSTYSTQYLHMSRRAVKVGDVVKQGDVIGYIGMTGNTGGPHVCYRFWKNGRQVDPLREKLPAAKPIKEELKAEYLSYIQPLKEQLDNIQYPQDTTL</sequence>
<evidence type="ECO:0000259" key="8">
    <source>
        <dbReference type="Pfam" id="PF01551"/>
    </source>
</evidence>
<evidence type="ECO:0000256" key="2">
    <source>
        <dbReference type="ARBA" id="ARBA00004196"/>
    </source>
</evidence>
<dbReference type="PANTHER" id="PTHR21666">
    <property type="entry name" value="PEPTIDASE-RELATED"/>
    <property type="match status" value="1"/>
</dbReference>
<dbReference type="SUPFAM" id="SSF51261">
    <property type="entry name" value="Duplicated hybrid motif"/>
    <property type="match status" value="1"/>
</dbReference>
<organism evidence="10 11">
    <name type="scientific">Pseudofulvibacter geojedonensis</name>
    <dbReference type="NCBI Taxonomy" id="1123758"/>
    <lineage>
        <taxon>Bacteria</taxon>
        <taxon>Pseudomonadati</taxon>
        <taxon>Bacteroidota</taxon>
        <taxon>Flavobacteriia</taxon>
        <taxon>Flavobacteriales</taxon>
        <taxon>Flavobacteriaceae</taxon>
        <taxon>Pseudofulvibacter</taxon>
    </lineage>
</organism>
<evidence type="ECO:0000313" key="10">
    <source>
        <dbReference type="EMBL" id="MFD0963711.1"/>
    </source>
</evidence>
<keyword evidence="7" id="KW-0482">Metalloprotease</keyword>
<dbReference type="CDD" id="cd12797">
    <property type="entry name" value="M23_peptidase"/>
    <property type="match status" value="1"/>
</dbReference>
<evidence type="ECO:0000256" key="1">
    <source>
        <dbReference type="ARBA" id="ARBA00001947"/>
    </source>
</evidence>
<keyword evidence="4" id="KW-0479">Metal-binding</keyword>
<dbReference type="Proteomes" id="UP001596997">
    <property type="component" value="Unassembled WGS sequence"/>
</dbReference>
<dbReference type="Gene3D" id="2.70.70.10">
    <property type="entry name" value="Glucose Permease (Domain IIA)"/>
    <property type="match status" value="1"/>
</dbReference>
<comment type="subcellular location">
    <subcellularLocation>
        <location evidence="2">Cell envelope</location>
    </subcellularLocation>
</comment>
<dbReference type="InterPro" id="IPR011055">
    <property type="entry name" value="Dup_hybrid_motif"/>
</dbReference>
<evidence type="ECO:0000256" key="3">
    <source>
        <dbReference type="ARBA" id="ARBA00022670"/>
    </source>
</evidence>
<keyword evidence="5" id="KW-0378">Hydrolase</keyword>
<keyword evidence="11" id="KW-1185">Reference proteome</keyword>
<feature type="domain" description="M23ase beta-sheet core" evidence="8">
    <location>
        <begin position="280"/>
        <end position="374"/>
    </location>
</feature>
<dbReference type="InterPro" id="IPR016047">
    <property type="entry name" value="M23ase_b-sheet_dom"/>
</dbReference>
<accession>A0ABW3I1H2</accession>
<dbReference type="Pfam" id="PF01551">
    <property type="entry name" value="Peptidase_M23"/>
    <property type="match status" value="1"/>
</dbReference>
<comment type="cofactor">
    <cofactor evidence="1">
        <name>Zn(2+)</name>
        <dbReference type="ChEBI" id="CHEBI:29105"/>
    </cofactor>
</comment>
<dbReference type="EMBL" id="JBHTJM010000006">
    <property type="protein sequence ID" value="MFD0963711.1"/>
    <property type="molecule type" value="Genomic_DNA"/>
</dbReference>
<dbReference type="RefSeq" id="WP_377714693.1">
    <property type="nucleotide sequence ID" value="NZ_JBHTJM010000006.1"/>
</dbReference>
<feature type="domain" description="Csd3-like second N-terminal" evidence="9">
    <location>
        <begin position="144"/>
        <end position="266"/>
    </location>
</feature>
<evidence type="ECO:0000313" key="11">
    <source>
        <dbReference type="Proteomes" id="UP001596997"/>
    </source>
</evidence>
<dbReference type="InterPro" id="IPR045834">
    <property type="entry name" value="Csd3_N2"/>
</dbReference>
<dbReference type="InterPro" id="IPR050570">
    <property type="entry name" value="Cell_wall_metabolism_enzyme"/>
</dbReference>
<keyword evidence="6" id="KW-0862">Zinc</keyword>
<evidence type="ECO:0000256" key="5">
    <source>
        <dbReference type="ARBA" id="ARBA00022801"/>
    </source>
</evidence>
<dbReference type="PANTHER" id="PTHR21666:SF288">
    <property type="entry name" value="CELL DIVISION PROTEIN YTFB"/>
    <property type="match status" value="1"/>
</dbReference>